<evidence type="ECO:0000313" key="3">
    <source>
        <dbReference type="Proteomes" id="UP000215335"/>
    </source>
</evidence>
<gene>
    <name evidence="2" type="ORF">TSAR_007664</name>
</gene>
<reference evidence="2 3" key="1">
    <citation type="journal article" date="2017" name="Curr. Biol.">
        <title>The Evolution of Venom by Co-option of Single-Copy Genes.</title>
        <authorList>
            <person name="Martinson E.O."/>
            <person name="Mrinalini"/>
            <person name="Kelkar Y.D."/>
            <person name="Chang C.H."/>
            <person name="Werren J.H."/>
        </authorList>
    </citation>
    <scope>NUCLEOTIDE SEQUENCE [LARGE SCALE GENOMIC DNA]</scope>
    <source>
        <strain evidence="2 3">Alberta</strain>
        <tissue evidence="2">Whole body</tissue>
    </source>
</reference>
<feature type="transmembrane region" description="Helical" evidence="1">
    <location>
        <begin position="38"/>
        <end position="56"/>
    </location>
</feature>
<proteinExistence type="predicted"/>
<protein>
    <submittedName>
        <fullName evidence="2">Uncharacterized protein</fullName>
    </submittedName>
</protein>
<keyword evidence="1" id="KW-1133">Transmembrane helix</keyword>
<dbReference type="Proteomes" id="UP000215335">
    <property type="component" value="Unassembled WGS sequence"/>
</dbReference>
<keyword evidence="1" id="KW-0812">Transmembrane</keyword>
<keyword evidence="1" id="KW-0472">Membrane</keyword>
<keyword evidence="3" id="KW-1185">Reference proteome</keyword>
<evidence type="ECO:0000313" key="2">
    <source>
        <dbReference type="EMBL" id="OXU28772.1"/>
    </source>
</evidence>
<name>A0A232FDP9_9HYME</name>
<dbReference type="EMBL" id="NNAY01000383">
    <property type="protein sequence ID" value="OXU28772.1"/>
    <property type="molecule type" value="Genomic_DNA"/>
</dbReference>
<sequence length="74" mass="9028">MRQQWDVFRDKDISRMCEKHRDAKGFEIAYVIRGDDKVFFFFFFLFCLVNLETAFAERLSRVLSHPRFGVFYAY</sequence>
<dbReference type="AlphaFoldDB" id="A0A232FDP9"/>
<organism evidence="2 3">
    <name type="scientific">Trichomalopsis sarcophagae</name>
    <dbReference type="NCBI Taxonomy" id="543379"/>
    <lineage>
        <taxon>Eukaryota</taxon>
        <taxon>Metazoa</taxon>
        <taxon>Ecdysozoa</taxon>
        <taxon>Arthropoda</taxon>
        <taxon>Hexapoda</taxon>
        <taxon>Insecta</taxon>
        <taxon>Pterygota</taxon>
        <taxon>Neoptera</taxon>
        <taxon>Endopterygota</taxon>
        <taxon>Hymenoptera</taxon>
        <taxon>Apocrita</taxon>
        <taxon>Proctotrupomorpha</taxon>
        <taxon>Chalcidoidea</taxon>
        <taxon>Pteromalidae</taxon>
        <taxon>Pteromalinae</taxon>
        <taxon>Trichomalopsis</taxon>
    </lineage>
</organism>
<comment type="caution">
    <text evidence="2">The sequence shown here is derived from an EMBL/GenBank/DDBJ whole genome shotgun (WGS) entry which is preliminary data.</text>
</comment>
<accession>A0A232FDP9</accession>
<evidence type="ECO:0000256" key="1">
    <source>
        <dbReference type="SAM" id="Phobius"/>
    </source>
</evidence>